<comment type="caution">
    <text evidence="1">The sequence shown here is derived from an EMBL/GenBank/DDBJ whole genome shotgun (WGS) entry which is preliminary data.</text>
</comment>
<evidence type="ECO:0000313" key="1">
    <source>
        <dbReference type="EMBL" id="KAF0766941.1"/>
    </source>
</evidence>
<accession>A0A6G0Z8Q5</accession>
<name>A0A6G0Z8Q5_APHCR</name>
<protein>
    <submittedName>
        <fullName evidence="1">RNase H domain-containing protein</fullName>
    </submittedName>
</protein>
<sequence length="132" mass="14740">MGYVYEHKVVFAALEPPKLGKPHSLGTAVLLDIFISFGSLAVLQCDNGRKYAEELSHTKLTHGYLMSREELPICPSCGVNLSIKHIMTECNTYRDTREHNQLPEDIFESLGPNLPVSNIIAFLQQTGLLKLI</sequence>
<evidence type="ECO:0000313" key="2">
    <source>
        <dbReference type="Proteomes" id="UP000478052"/>
    </source>
</evidence>
<dbReference type="AlphaFoldDB" id="A0A6G0Z8Q5"/>
<organism evidence="1 2">
    <name type="scientific">Aphis craccivora</name>
    <name type="common">Cowpea aphid</name>
    <dbReference type="NCBI Taxonomy" id="307492"/>
    <lineage>
        <taxon>Eukaryota</taxon>
        <taxon>Metazoa</taxon>
        <taxon>Ecdysozoa</taxon>
        <taxon>Arthropoda</taxon>
        <taxon>Hexapoda</taxon>
        <taxon>Insecta</taxon>
        <taxon>Pterygota</taxon>
        <taxon>Neoptera</taxon>
        <taxon>Paraneoptera</taxon>
        <taxon>Hemiptera</taxon>
        <taxon>Sternorrhyncha</taxon>
        <taxon>Aphidomorpha</taxon>
        <taxon>Aphidoidea</taxon>
        <taxon>Aphididae</taxon>
        <taxon>Aphidini</taxon>
        <taxon>Aphis</taxon>
        <taxon>Aphis</taxon>
    </lineage>
</organism>
<keyword evidence="2" id="KW-1185">Reference proteome</keyword>
<gene>
    <name evidence="1" type="ORF">FWK35_00035952</name>
</gene>
<dbReference type="OrthoDB" id="6600153at2759"/>
<dbReference type="EMBL" id="VUJU01001071">
    <property type="protein sequence ID" value="KAF0766941.1"/>
    <property type="molecule type" value="Genomic_DNA"/>
</dbReference>
<dbReference type="Proteomes" id="UP000478052">
    <property type="component" value="Unassembled WGS sequence"/>
</dbReference>
<reference evidence="1 2" key="1">
    <citation type="submission" date="2019-08" db="EMBL/GenBank/DDBJ databases">
        <title>Whole genome of Aphis craccivora.</title>
        <authorList>
            <person name="Voronova N.V."/>
            <person name="Shulinski R.S."/>
            <person name="Bandarenka Y.V."/>
            <person name="Zhorov D.G."/>
            <person name="Warner D."/>
        </authorList>
    </citation>
    <scope>NUCLEOTIDE SEQUENCE [LARGE SCALE GENOMIC DNA]</scope>
    <source>
        <strain evidence="1">180601</strain>
        <tissue evidence="1">Whole Body</tissue>
    </source>
</reference>
<proteinExistence type="predicted"/>